<accession>A0A3M2M770</accession>
<dbReference type="GO" id="GO:0016301">
    <property type="term" value="F:kinase activity"/>
    <property type="evidence" value="ECO:0007669"/>
    <property type="project" value="UniProtKB-KW"/>
</dbReference>
<evidence type="ECO:0000313" key="3">
    <source>
        <dbReference type="EMBL" id="RMI45436.1"/>
    </source>
</evidence>
<keyword evidence="1" id="KW-0732">Signal</keyword>
<keyword evidence="4" id="KW-1185">Reference proteome</keyword>
<feature type="domain" description="Thymidylate kinase-like" evidence="2">
    <location>
        <begin position="14"/>
        <end position="130"/>
    </location>
</feature>
<evidence type="ECO:0000259" key="2">
    <source>
        <dbReference type="Pfam" id="PF02223"/>
    </source>
</evidence>
<feature type="chain" id="PRO_5039083096" evidence="1">
    <location>
        <begin position="26"/>
        <end position="158"/>
    </location>
</feature>
<evidence type="ECO:0000313" key="4">
    <source>
        <dbReference type="Proteomes" id="UP000282674"/>
    </source>
</evidence>
<protein>
    <submittedName>
        <fullName evidence="3">Thymidylate kinase</fullName>
    </submittedName>
</protein>
<organism evidence="3 4">
    <name type="scientific">Actinomadura harenae</name>
    <dbReference type="NCBI Taxonomy" id="2483351"/>
    <lineage>
        <taxon>Bacteria</taxon>
        <taxon>Bacillati</taxon>
        <taxon>Actinomycetota</taxon>
        <taxon>Actinomycetes</taxon>
        <taxon>Streptosporangiales</taxon>
        <taxon>Thermomonosporaceae</taxon>
        <taxon>Actinomadura</taxon>
    </lineage>
</organism>
<reference evidence="3 4" key="1">
    <citation type="submission" date="2018-10" db="EMBL/GenBank/DDBJ databases">
        <title>Isolation from soil.</title>
        <authorList>
            <person name="Hu J."/>
        </authorList>
    </citation>
    <scope>NUCLEOTIDE SEQUENCE [LARGE SCALE GENOMIC DNA]</scope>
    <source>
        <strain evidence="3 4">NEAU-Ht49</strain>
    </source>
</reference>
<dbReference type="EMBL" id="RFFG01000013">
    <property type="protein sequence ID" value="RMI45436.1"/>
    <property type="molecule type" value="Genomic_DNA"/>
</dbReference>
<dbReference type="SUPFAM" id="SSF52540">
    <property type="entry name" value="P-loop containing nucleoside triphosphate hydrolases"/>
    <property type="match status" value="1"/>
</dbReference>
<comment type="caution">
    <text evidence="3">The sequence shown here is derived from an EMBL/GenBank/DDBJ whole genome shotgun (WGS) entry which is preliminary data.</text>
</comment>
<dbReference type="InterPro" id="IPR027417">
    <property type="entry name" value="P-loop_NTPase"/>
</dbReference>
<dbReference type="Proteomes" id="UP000282674">
    <property type="component" value="Unassembled WGS sequence"/>
</dbReference>
<gene>
    <name evidence="3" type="ORF">EBO15_09455</name>
</gene>
<name>A0A3M2M770_9ACTN</name>
<proteinExistence type="predicted"/>
<evidence type="ECO:0000256" key="1">
    <source>
        <dbReference type="SAM" id="SignalP"/>
    </source>
</evidence>
<dbReference type="InterPro" id="IPR039430">
    <property type="entry name" value="Thymidylate_kin-like_dom"/>
</dbReference>
<keyword evidence="3" id="KW-0808">Transferase</keyword>
<sequence>MQPYINAAAQPLPALVFYLAGALHASDLARQALTTGDVVADRYIASVIANHSAAHGLDNQTTATAIAPYTAYLTAPDLTAYLHTDPAELAARMRDKPDQTQSDRDLIADQRLLDRLCDHYDQIAATDPTAYHLHTDGRTPDKLTDHITALASAITKAA</sequence>
<dbReference type="Pfam" id="PF02223">
    <property type="entry name" value="Thymidylate_kin"/>
    <property type="match status" value="1"/>
</dbReference>
<dbReference type="AlphaFoldDB" id="A0A3M2M770"/>
<dbReference type="Gene3D" id="3.40.50.300">
    <property type="entry name" value="P-loop containing nucleotide triphosphate hydrolases"/>
    <property type="match status" value="1"/>
</dbReference>
<keyword evidence="3" id="KW-0418">Kinase</keyword>
<feature type="signal peptide" evidence="1">
    <location>
        <begin position="1"/>
        <end position="25"/>
    </location>
</feature>